<dbReference type="AlphaFoldDB" id="A0AAJ6QUP1"/>
<feature type="repeat" description="TPR" evidence="4">
    <location>
        <begin position="528"/>
        <end position="561"/>
    </location>
</feature>
<evidence type="ECO:0000256" key="2">
    <source>
        <dbReference type="ARBA" id="ARBA00022803"/>
    </source>
</evidence>
<dbReference type="KEGG" id="goe:100904861"/>
<comment type="similarity">
    <text evidence="3">Belongs to the TTC27 family.</text>
</comment>
<dbReference type="PANTHER" id="PTHR16193">
    <property type="entry name" value="TETRATRICOPEPTIDE REPEAT PROTEIN 27"/>
    <property type="match status" value="1"/>
</dbReference>
<feature type="repeat" description="TPR" evidence="4">
    <location>
        <begin position="562"/>
        <end position="595"/>
    </location>
</feature>
<evidence type="ECO:0000313" key="5">
    <source>
        <dbReference type="Proteomes" id="UP000694867"/>
    </source>
</evidence>
<dbReference type="RefSeq" id="XP_003744689.1">
    <property type="nucleotide sequence ID" value="XM_003744641.1"/>
</dbReference>
<keyword evidence="2 4" id="KW-0802">TPR repeat</keyword>
<evidence type="ECO:0000256" key="1">
    <source>
        <dbReference type="ARBA" id="ARBA00022737"/>
    </source>
</evidence>
<dbReference type="Gene3D" id="1.25.40.10">
    <property type="entry name" value="Tetratricopeptide repeat domain"/>
    <property type="match status" value="1"/>
</dbReference>
<sequence length="799" mass="92068">MTVSCEELMLLLLHDDSRASDNPDFNTIVSLLKAGNFRELFEHPWFRKFGAISFKSTESVSEFLDNDVCGGDGSDGLELLTAGVVFLSYFFRRNFIGPPDDGSTDSVAIGDQGKDSRLLDIDGEQAYHLVTVPWALFAARKILIEKAEELKSFRTLKVWQQRYAMTHQQLISERVQSLQRIVAECTAGLDDDSLIEHTELWCQFHLESAVANVEFFNEARAADILRNVSKRLGFNVKLDGALGTRTRFQQKSVAQLTLTVERAPGEVCIEHEDVQNKDQLPKDVTLQDETVLHQIKFDQEQENSRLNCIEQTIVLGISMLRKCLSGAEELREEEVVAHYSRLVTDPQIWGIQFSALYQRSRIEIQKSRKVERALSQFQLLLDCVRSDKMPFSERSRMAFACRIPPIWKLERDLAQGLLSLGLTKSALELFLRLQMWEEVVGCYQSTMRSDRAEALIRQLLNEQETPLLHCLLGEITGDTDELERAWSLSGGSYARAKRSLGGYHYQKQEYQTAIDHFRQALELNRLQCTTWHRIAFCYMKTERYAECVSAYKEAVNLNPDNFEAWNNMAKAYISLNEREKAWRVLQEALKCNYDDWRIWENYVLVSMDVKAFNEVIKGWHRLLDLKHNFADGRLANLLVKVIADNIKDVDGNQTASYLRKKLYELFGRITATLSASDEIWSAYGDLHFHSEPAEGTSWSEHVQKIVQCYQKAIRFTMQSKSWEKNSENASNILLLLERSWSVVDHFSEKISPEQKERIRASLEMTSKNAVSLISRSLEYHNEAVREKFEKSMENIKTHH</sequence>
<dbReference type="PROSITE" id="PS50005">
    <property type="entry name" value="TPR"/>
    <property type="match status" value="3"/>
</dbReference>
<feature type="repeat" description="TPR" evidence="4">
    <location>
        <begin position="494"/>
        <end position="527"/>
    </location>
</feature>
<evidence type="ECO:0000313" key="6">
    <source>
        <dbReference type="RefSeq" id="XP_003744689.1"/>
    </source>
</evidence>
<evidence type="ECO:0000256" key="4">
    <source>
        <dbReference type="PROSITE-ProRule" id="PRU00339"/>
    </source>
</evidence>
<keyword evidence="5" id="KW-1185">Reference proteome</keyword>
<dbReference type="InterPro" id="IPR019734">
    <property type="entry name" value="TPR_rpt"/>
</dbReference>
<dbReference type="GeneID" id="100904861"/>
<protein>
    <submittedName>
        <fullName evidence="6">Tetratricopeptide repeat protein 27</fullName>
    </submittedName>
</protein>
<evidence type="ECO:0000256" key="3">
    <source>
        <dbReference type="ARBA" id="ARBA00024020"/>
    </source>
</evidence>
<proteinExistence type="inferred from homology"/>
<dbReference type="Proteomes" id="UP000694867">
    <property type="component" value="Unplaced"/>
</dbReference>
<name>A0AAJ6QUP1_9ACAR</name>
<gene>
    <name evidence="6" type="primary">LOC100904861</name>
</gene>
<dbReference type="Pfam" id="PF13414">
    <property type="entry name" value="TPR_11"/>
    <property type="match status" value="1"/>
</dbReference>
<dbReference type="SUPFAM" id="SSF48452">
    <property type="entry name" value="TPR-like"/>
    <property type="match status" value="1"/>
</dbReference>
<dbReference type="PANTHER" id="PTHR16193:SF0">
    <property type="entry name" value="TETRATRICOPEPTIDE REPEAT PROTEIN 27"/>
    <property type="match status" value="1"/>
</dbReference>
<keyword evidence="1" id="KW-0677">Repeat</keyword>
<dbReference type="SMART" id="SM00028">
    <property type="entry name" value="TPR"/>
    <property type="match status" value="3"/>
</dbReference>
<accession>A0AAJ6QUP1</accession>
<reference evidence="6" key="1">
    <citation type="submission" date="2025-08" db="UniProtKB">
        <authorList>
            <consortium name="RefSeq"/>
        </authorList>
    </citation>
    <scope>IDENTIFICATION</scope>
</reference>
<organism evidence="5 6">
    <name type="scientific">Galendromus occidentalis</name>
    <name type="common">western predatory mite</name>
    <dbReference type="NCBI Taxonomy" id="34638"/>
    <lineage>
        <taxon>Eukaryota</taxon>
        <taxon>Metazoa</taxon>
        <taxon>Ecdysozoa</taxon>
        <taxon>Arthropoda</taxon>
        <taxon>Chelicerata</taxon>
        <taxon>Arachnida</taxon>
        <taxon>Acari</taxon>
        <taxon>Parasitiformes</taxon>
        <taxon>Mesostigmata</taxon>
        <taxon>Gamasina</taxon>
        <taxon>Phytoseioidea</taxon>
        <taxon>Phytoseiidae</taxon>
        <taxon>Typhlodrominae</taxon>
        <taxon>Galendromus</taxon>
    </lineage>
</organism>
<dbReference type="InterPro" id="IPR044244">
    <property type="entry name" value="TTC27/Emw1"/>
</dbReference>
<dbReference type="InterPro" id="IPR011990">
    <property type="entry name" value="TPR-like_helical_dom_sf"/>
</dbReference>